<evidence type="ECO:0000256" key="1">
    <source>
        <dbReference type="SAM" id="MobiDB-lite"/>
    </source>
</evidence>
<dbReference type="Pfam" id="PF13843">
    <property type="entry name" value="DDE_Tnp_1_7"/>
    <property type="match status" value="1"/>
</dbReference>
<dbReference type="PANTHER" id="PTHR46599">
    <property type="entry name" value="PIGGYBAC TRANSPOSABLE ELEMENT-DERIVED PROTEIN 4"/>
    <property type="match status" value="1"/>
</dbReference>
<reference evidence="3" key="1">
    <citation type="submission" date="2023-04" db="EMBL/GenBank/DDBJ databases">
        <title>Phytophthora fragariaefolia NBRC 109709.</title>
        <authorList>
            <person name="Ichikawa N."/>
            <person name="Sato H."/>
            <person name="Tonouchi N."/>
        </authorList>
    </citation>
    <scope>NUCLEOTIDE SEQUENCE</scope>
    <source>
        <strain evidence="3">NBRC 109709</strain>
    </source>
</reference>
<name>A0A9W6Y7H8_9STRA</name>
<proteinExistence type="predicted"/>
<evidence type="ECO:0000313" key="3">
    <source>
        <dbReference type="EMBL" id="GMF55479.1"/>
    </source>
</evidence>
<keyword evidence="4" id="KW-1185">Reference proteome</keyword>
<accession>A0A9W6Y7H8</accession>
<evidence type="ECO:0000259" key="2">
    <source>
        <dbReference type="Pfam" id="PF13843"/>
    </source>
</evidence>
<feature type="domain" description="PiggyBac transposable element-derived protein" evidence="2">
    <location>
        <begin position="121"/>
        <end position="282"/>
    </location>
</feature>
<dbReference type="PANTHER" id="PTHR46599:SF3">
    <property type="entry name" value="PIGGYBAC TRANSPOSABLE ELEMENT-DERIVED PROTEIN 4"/>
    <property type="match status" value="1"/>
</dbReference>
<organism evidence="3 4">
    <name type="scientific">Phytophthora fragariaefolia</name>
    <dbReference type="NCBI Taxonomy" id="1490495"/>
    <lineage>
        <taxon>Eukaryota</taxon>
        <taxon>Sar</taxon>
        <taxon>Stramenopiles</taxon>
        <taxon>Oomycota</taxon>
        <taxon>Peronosporomycetes</taxon>
        <taxon>Peronosporales</taxon>
        <taxon>Peronosporaceae</taxon>
        <taxon>Phytophthora</taxon>
    </lineage>
</organism>
<gene>
    <name evidence="3" type="ORF">Pfra01_002337600</name>
</gene>
<dbReference type="OrthoDB" id="127041at2759"/>
<sequence>MALRRNRLFDPVDADGLNVGREDWLLELDSEAEGDEDTILADKDAEDESDEESMAPLIDDEPDEPVDFDFKKPELDRLQLKGWEVYDEHHSGDLQVDAAPLYEGPIGPSKAALACADSLLALFYFFLPKELWRRIAEEMNTYRLSCVDVIAVAMRTRALERKKAVPSTSVLTVVEYKTKPRRKHPIVPHELARFIGLLVARPLEPSQESLSRHWITNVEGALSRGTFGQFLTRDRFEDITRYLHFNDNSQQAASGDRAFKIRPVLQALQKTFFRGYRLGARVSTREWYQ</sequence>
<evidence type="ECO:0000313" key="4">
    <source>
        <dbReference type="Proteomes" id="UP001165121"/>
    </source>
</evidence>
<protein>
    <submittedName>
        <fullName evidence="3">Unnamed protein product</fullName>
    </submittedName>
</protein>
<comment type="caution">
    <text evidence="3">The sequence shown here is derived from an EMBL/GenBank/DDBJ whole genome shotgun (WGS) entry which is preliminary data.</text>
</comment>
<dbReference type="EMBL" id="BSXT01003734">
    <property type="protein sequence ID" value="GMF55479.1"/>
    <property type="molecule type" value="Genomic_DNA"/>
</dbReference>
<dbReference type="InterPro" id="IPR029526">
    <property type="entry name" value="PGBD"/>
</dbReference>
<feature type="region of interest" description="Disordered" evidence="1">
    <location>
        <begin position="31"/>
        <end position="63"/>
    </location>
</feature>
<dbReference type="Proteomes" id="UP001165121">
    <property type="component" value="Unassembled WGS sequence"/>
</dbReference>
<dbReference type="AlphaFoldDB" id="A0A9W6Y7H8"/>